<feature type="transmembrane region" description="Helical" evidence="5">
    <location>
        <begin position="621"/>
        <end position="639"/>
    </location>
</feature>
<dbReference type="PANTHER" id="PTHR47154">
    <property type="entry name" value="G-PROTEIN COUPLED RECEPTOR MTH-RELATED"/>
    <property type="match status" value="1"/>
</dbReference>
<organism evidence="8 9">
    <name type="scientific">Vanessa tameamea</name>
    <name type="common">Kamehameha butterfly</name>
    <dbReference type="NCBI Taxonomy" id="334116"/>
    <lineage>
        <taxon>Eukaryota</taxon>
        <taxon>Metazoa</taxon>
        <taxon>Ecdysozoa</taxon>
        <taxon>Arthropoda</taxon>
        <taxon>Hexapoda</taxon>
        <taxon>Insecta</taxon>
        <taxon>Pterygota</taxon>
        <taxon>Neoptera</taxon>
        <taxon>Endopterygota</taxon>
        <taxon>Lepidoptera</taxon>
        <taxon>Glossata</taxon>
        <taxon>Ditrysia</taxon>
        <taxon>Papilionoidea</taxon>
        <taxon>Nymphalidae</taxon>
        <taxon>Nymphalinae</taxon>
        <taxon>Vanessa</taxon>
    </lineage>
</organism>
<keyword evidence="3 5" id="KW-1133">Transmembrane helix</keyword>
<sequence>MWSLILVFIIVFAVAGTIGALKISDDQEKLIFRKCCPRSQSLIKVSQANGTLSERYECVDRESLKKSYGIFSEPLYVSSRVVIKNGLPVDCDELQAVQINISETEILPWENDCYDRLVAEIVNGTLKQNVPKTVAVICNRSEVEILTDTKLKIYEFRKCCPRGQRFDTVYHECRDVANFPNSDEDWLVQQLNVSSGQIFEIENGLRCKLDEYAVELRDSAYLLSVEGSTLFALSRSGEKDGRFMPGEWCMDQEYGIDSIIAQVCTRNCDTFSAYCIRKCCPLGQHFKLRRCGSYVSTCVPNEDQEVLFNISTYTQPLQEDYEDLFDVVGMRIGLQCPAGRFGLNSSIPEDQHRLTRESYLETSTTLTNNYCLEVFDRRECPGNNDVIVSGVLCFLPAAQSKDFRVSFIIITISSICLALTLVVYCVLPELRNLHGRTLICHVSMMLLACSCLARVQHSAVTDYRLCTTLGYGIYFGFVAAFAWLNVMCFDIWWTFGSVRTVKPLRKSGSDRRRFIWYSIYAWSITILLTLTMFLLDRYPISTVLDANIGNGACWFGALQNTQSDWPHYIFFVVPMGLVTCTNFVLWLLTARHCAQVKSEVHRLQAGSVGDRAKRRFRIDRAKYILTGKLWVVMGAGWVSELLSTIVSEPQWLWNIVDLFNELQGVFIFLILIVKPKLYYLIRKRLGLEKPDARNNATSSGRTSSTFLSRTISSDERTNLRISLPNNIKQP</sequence>
<gene>
    <name evidence="9" type="primary">LOC113394579</name>
</gene>
<comment type="subcellular location">
    <subcellularLocation>
        <location evidence="1">Membrane</location>
        <topology evidence="1">Multi-pass membrane protein</topology>
    </subcellularLocation>
</comment>
<evidence type="ECO:0000259" key="7">
    <source>
        <dbReference type="PROSITE" id="PS50261"/>
    </source>
</evidence>
<dbReference type="InterPro" id="IPR051384">
    <property type="entry name" value="Mth_GPCR"/>
</dbReference>
<dbReference type="PROSITE" id="PS50261">
    <property type="entry name" value="G_PROTEIN_RECEP_F2_4"/>
    <property type="match status" value="1"/>
</dbReference>
<feature type="transmembrane region" description="Helical" evidence="5">
    <location>
        <begin position="469"/>
        <end position="493"/>
    </location>
</feature>
<keyword evidence="6" id="KW-0732">Signal</keyword>
<reference evidence="9" key="1">
    <citation type="submission" date="2025-08" db="UniProtKB">
        <authorList>
            <consortium name="RefSeq"/>
        </authorList>
    </citation>
    <scope>IDENTIFICATION</scope>
    <source>
        <tissue evidence="9">Whole body</tissue>
    </source>
</reference>
<dbReference type="CDD" id="cd15039">
    <property type="entry name" value="7tmB3_Methuselah-like"/>
    <property type="match status" value="1"/>
</dbReference>
<evidence type="ECO:0000256" key="5">
    <source>
        <dbReference type="SAM" id="Phobius"/>
    </source>
</evidence>
<evidence type="ECO:0000256" key="4">
    <source>
        <dbReference type="ARBA" id="ARBA00023136"/>
    </source>
</evidence>
<dbReference type="GO" id="GO:0007166">
    <property type="term" value="P:cell surface receptor signaling pathway"/>
    <property type="evidence" value="ECO:0007669"/>
    <property type="project" value="InterPro"/>
</dbReference>
<feature type="transmembrane region" description="Helical" evidence="5">
    <location>
        <begin position="405"/>
        <end position="426"/>
    </location>
</feature>
<keyword evidence="4 5" id="KW-0472">Membrane</keyword>
<dbReference type="RefSeq" id="XP_026487726.1">
    <property type="nucleotide sequence ID" value="XM_026631941.2"/>
</dbReference>
<dbReference type="Gene3D" id="1.20.1070.10">
    <property type="entry name" value="Rhodopsin 7-helix transmembrane proteins"/>
    <property type="match status" value="1"/>
</dbReference>
<evidence type="ECO:0000256" key="3">
    <source>
        <dbReference type="ARBA" id="ARBA00022989"/>
    </source>
</evidence>
<feature type="transmembrane region" description="Helical" evidence="5">
    <location>
        <begin position="438"/>
        <end position="457"/>
    </location>
</feature>
<evidence type="ECO:0000256" key="6">
    <source>
        <dbReference type="SAM" id="SignalP"/>
    </source>
</evidence>
<protein>
    <submittedName>
        <fullName evidence="9">Probable G-protein coupled receptor Mth-like 3 isoform X2</fullName>
    </submittedName>
</protein>
<feature type="transmembrane region" description="Helical" evidence="5">
    <location>
        <begin position="651"/>
        <end position="673"/>
    </location>
</feature>
<accession>A0A8B8HVM1</accession>
<feature type="signal peptide" evidence="6">
    <location>
        <begin position="1"/>
        <end position="20"/>
    </location>
</feature>
<evidence type="ECO:0000256" key="2">
    <source>
        <dbReference type="ARBA" id="ARBA00022692"/>
    </source>
</evidence>
<dbReference type="GO" id="GO:0008528">
    <property type="term" value="F:G protein-coupled peptide receptor activity"/>
    <property type="evidence" value="ECO:0007669"/>
    <property type="project" value="TreeGrafter"/>
</dbReference>
<keyword evidence="2 5" id="KW-0812">Transmembrane</keyword>
<proteinExistence type="predicted"/>
<evidence type="ECO:0000256" key="1">
    <source>
        <dbReference type="ARBA" id="ARBA00004141"/>
    </source>
</evidence>
<keyword evidence="8" id="KW-1185">Reference proteome</keyword>
<feature type="transmembrane region" description="Helical" evidence="5">
    <location>
        <begin position="568"/>
        <end position="588"/>
    </location>
</feature>
<dbReference type="AlphaFoldDB" id="A0A8B8HVM1"/>
<feature type="chain" id="PRO_5033980592" evidence="6">
    <location>
        <begin position="21"/>
        <end position="730"/>
    </location>
</feature>
<dbReference type="GeneID" id="113394579"/>
<dbReference type="GO" id="GO:0005886">
    <property type="term" value="C:plasma membrane"/>
    <property type="evidence" value="ECO:0007669"/>
    <property type="project" value="TreeGrafter"/>
</dbReference>
<name>A0A8B8HVM1_VANTA</name>
<feature type="transmembrane region" description="Helical" evidence="5">
    <location>
        <begin position="514"/>
        <end position="535"/>
    </location>
</feature>
<feature type="domain" description="G-protein coupled receptors family 2 profile 2" evidence="7">
    <location>
        <begin position="402"/>
        <end position="675"/>
    </location>
</feature>
<dbReference type="Proteomes" id="UP001652626">
    <property type="component" value="Chromosome 4"/>
</dbReference>
<evidence type="ECO:0000313" key="8">
    <source>
        <dbReference type="Proteomes" id="UP001652626"/>
    </source>
</evidence>
<evidence type="ECO:0000313" key="9">
    <source>
        <dbReference type="RefSeq" id="XP_026487726.1"/>
    </source>
</evidence>
<dbReference type="InterPro" id="IPR017981">
    <property type="entry name" value="GPCR_2-like_7TM"/>
</dbReference>
<dbReference type="PANTHER" id="PTHR47154:SF2">
    <property type="entry name" value="G-PROTEIN COUPLED RECEPTOR MTH-RELATED"/>
    <property type="match status" value="1"/>
</dbReference>